<dbReference type="RefSeq" id="XP_033429796.1">
    <property type="nucleotide sequence ID" value="XM_033567801.1"/>
</dbReference>
<sequence length="1171" mass="130519">MENSRQESFKQLRTPCVELSSVGLKFRGRQASSQDVFRALTPVHNVLIELAKKNALDEKLAEYAFFPLSHIFNETQSITANCLELAVKCLRILIVYGWRERLSSQMGKQLIILLTLIVGGTPDKTSTGETTQSRPAELAVAGLDCLLAIFNVLEGPMAERTIYHEIGTATIVDQTVYVLLEGIVDDKSDEICVSAANALQALYNRISDRVVLASIMPRTVSVLARVLKPTTQTRHSYKLLCACLQTLTHMLKVALNDQAASTLPEIANRSEAGDDRLVLDESWLKATATQIKLALANIIQIRRHERREVQESLLELCLMVVEECQNTLQESIPIVVDTLVVLSDFEEDHGPNHAYLSLVHTATAYPAVLDSLKNSLHNWITAFPRTMQSNDETAKQWALKQIATVFQILSQLQSRSDTLTTSLASGLCDSVTTVVTQSTGVPQPLSVESSNVQSLEVLHSENKSTCFPPILLEHRSQQQTLSDLQSMIVRLNKSEAGNDITRLIINQIHQGDALSVIAPFWLALSFLKSSTQLSTVFDDLVSLDEVEPSSTFSTKASMIEELYYIALPILNEPLSNESRDWRVSALALEAVALQAQQLREAFRPELMDALYPVLQLLASNNANLQTHAMACLNILTASCNYDSTSSMVIENVDYLVNSVALKLNTFDVSPYPPQVLFMMVKLCGARLIPYLDDLVDSIFGILDLYHGYPKLVEMMFKTLAAIVEEGTRSPSFLAIGGDQEGSSVDHHKERYKRLQVASLAEDLAAHKAKRTKYSENRSDEANEALSHPKRPWTMETTESDKPDREIVSLHDPVGDGESDEPLPPPQEPEDQEKPLGKSHNILIHIVKSIPSHLSSPSPYLRRSLLSILIQVSPILAAHENSFLPLINDMWPSVAARITFPSSFGSSSSSNTLMTRNSSDNVDDGYKSGFEEHDFKDEVYVTTMACKAIEEMCKNAGDFMASRVESEFPRWKRIYHRAWEKVSQDAEKAIERRSQQTKKAKEPDLLSSLGLSQSLSLTTVGAPSGARAFTPHHSLWRALLTLFMTLLTHVRLPLSMGDQICEFLGVWIAQFAGPEHYFFYHQQSTETNNRRDSKPPSSLQIDIDSVESAIRTMETWNADLTWFIFQKQRTQVLGLTAQTRTPQVPKMTEVDEGALKAWSMPGSGLKFVDLVF</sequence>
<dbReference type="PANTHER" id="PTHR18460:SF3">
    <property type="entry name" value="TELO2-INTERACTING PROTEIN 1 HOMOLOG"/>
    <property type="match status" value="1"/>
</dbReference>
<feature type="domain" description="TTI1 N-terminal TPR" evidence="2">
    <location>
        <begin position="9"/>
        <end position="345"/>
    </location>
</feature>
<dbReference type="AlphaFoldDB" id="A0A5M9MTM7"/>
<reference evidence="4 5" key="1">
    <citation type="submission" date="2019-08" db="EMBL/GenBank/DDBJ databases">
        <title>The genome sequence of a newly discovered highly antifungal drug resistant Aspergillus species, Aspergillus tanneri NIH 1004.</title>
        <authorList>
            <person name="Mounaud S."/>
            <person name="Singh I."/>
            <person name="Joardar V."/>
            <person name="Pakala S."/>
            <person name="Pakala S."/>
            <person name="Venepally P."/>
            <person name="Chung J.K."/>
            <person name="Losada L."/>
            <person name="Nierman W.C."/>
        </authorList>
    </citation>
    <scope>NUCLEOTIDE SEQUENCE [LARGE SCALE GENOMIC DNA]</scope>
    <source>
        <strain evidence="4 5">NIH1004</strain>
    </source>
</reference>
<comment type="caution">
    <text evidence="4">The sequence shown here is derived from an EMBL/GenBank/DDBJ whole genome shotgun (WGS) entry which is preliminary data.</text>
</comment>
<dbReference type="Pfam" id="PF24173">
    <property type="entry name" value="TPR_TTI1_N"/>
    <property type="match status" value="1"/>
</dbReference>
<dbReference type="InterPro" id="IPR057566">
    <property type="entry name" value="TPR_TTI1_N"/>
</dbReference>
<evidence type="ECO:0000259" key="3">
    <source>
        <dbReference type="Pfam" id="PF24181"/>
    </source>
</evidence>
<feature type="compositionally biased region" description="Basic and acidic residues" evidence="1">
    <location>
        <begin position="798"/>
        <end position="808"/>
    </location>
</feature>
<name>A0A5M9MTM7_9EURO</name>
<feature type="region of interest" description="Disordered" evidence="1">
    <location>
        <begin position="767"/>
        <end position="834"/>
    </location>
</feature>
<dbReference type="Pfam" id="PF24181">
    <property type="entry name" value="TPR_TTI1_C"/>
    <property type="match status" value="1"/>
</dbReference>
<accession>A0A5M9MTM7</accession>
<dbReference type="Gene3D" id="1.25.10.10">
    <property type="entry name" value="Leucine-rich Repeat Variant"/>
    <property type="match status" value="1"/>
</dbReference>
<protein>
    <recommendedName>
        <fullName evidence="6">TEL2-interacting protein 1</fullName>
    </recommendedName>
</protein>
<dbReference type="OrthoDB" id="6781668at2759"/>
<gene>
    <name evidence="4" type="ORF">ATNIH1004_003121</name>
</gene>
<dbReference type="SUPFAM" id="SSF48371">
    <property type="entry name" value="ARM repeat"/>
    <property type="match status" value="1"/>
</dbReference>
<dbReference type="VEuPathDB" id="FungiDB:EYZ11_000839"/>
<feature type="domain" description="TTI1 C-terminal TPR" evidence="3">
    <location>
        <begin position="783"/>
        <end position="898"/>
    </location>
</feature>
<dbReference type="GeneID" id="54325823"/>
<dbReference type="PANTHER" id="PTHR18460">
    <property type="entry name" value="TEL2 INTERACTING PROTEIN 1 TTI1 FAMILY MEMBER"/>
    <property type="match status" value="1"/>
</dbReference>
<dbReference type="VEuPathDB" id="FungiDB:EYZ11_000823"/>
<evidence type="ECO:0008006" key="6">
    <source>
        <dbReference type="Google" id="ProtNLM"/>
    </source>
</evidence>
<dbReference type="InterPro" id="IPR052587">
    <property type="entry name" value="TELO2-interacting_protein_1"/>
</dbReference>
<dbReference type="GO" id="GO:0005737">
    <property type="term" value="C:cytoplasm"/>
    <property type="evidence" value="ECO:0007669"/>
    <property type="project" value="TreeGrafter"/>
</dbReference>
<dbReference type="EMBL" id="QUQM01000001">
    <property type="protein sequence ID" value="KAA8650435.1"/>
    <property type="molecule type" value="Genomic_DNA"/>
</dbReference>
<dbReference type="InterPro" id="IPR016024">
    <property type="entry name" value="ARM-type_fold"/>
</dbReference>
<dbReference type="Pfam" id="PF21547">
    <property type="entry name" value="TTI1"/>
    <property type="match status" value="1"/>
</dbReference>
<dbReference type="InterPro" id="IPR057567">
    <property type="entry name" value="TPR_TTI1_C"/>
</dbReference>
<dbReference type="InterPro" id="IPR049362">
    <property type="entry name" value="TTI1_rpt"/>
</dbReference>
<dbReference type="InterPro" id="IPR011989">
    <property type="entry name" value="ARM-like"/>
</dbReference>
<evidence type="ECO:0000259" key="2">
    <source>
        <dbReference type="Pfam" id="PF24173"/>
    </source>
</evidence>
<evidence type="ECO:0000313" key="5">
    <source>
        <dbReference type="Proteomes" id="UP000324241"/>
    </source>
</evidence>
<proteinExistence type="predicted"/>
<dbReference type="Proteomes" id="UP000324241">
    <property type="component" value="Unassembled WGS sequence"/>
</dbReference>
<organism evidence="4 5">
    <name type="scientific">Aspergillus tanneri</name>
    <dbReference type="NCBI Taxonomy" id="1220188"/>
    <lineage>
        <taxon>Eukaryota</taxon>
        <taxon>Fungi</taxon>
        <taxon>Dikarya</taxon>
        <taxon>Ascomycota</taxon>
        <taxon>Pezizomycotina</taxon>
        <taxon>Eurotiomycetes</taxon>
        <taxon>Eurotiomycetidae</taxon>
        <taxon>Eurotiales</taxon>
        <taxon>Aspergillaceae</taxon>
        <taxon>Aspergillus</taxon>
        <taxon>Aspergillus subgen. Circumdati</taxon>
    </lineage>
</organism>
<evidence type="ECO:0000256" key="1">
    <source>
        <dbReference type="SAM" id="MobiDB-lite"/>
    </source>
</evidence>
<evidence type="ECO:0000313" key="4">
    <source>
        <dbReference type="EMBL" id="KAA8650435.1"/>
    </source>
</evidence>